<feature type="region of interest" description="Disordered" evidence="1">
    <location>
        <begin position="1"/>
        <end position="100"/>
    </location>
</feature>
<dbReference type="EMBL" id="JAWZYT010004639">
    <property type="protein sequence ID" value="KAK4293108.1"/>
    <property type="molecule type" value="Genomic_DNA"/>
</dbReference>
<feature type="compositionally biased region" description="Acidic residues" evidence="1">
    <location>
        <begin position="34"/>
        <end position="51"/>
    </location>
</feature>
<keyword evidence="3" id="KW-1185">Reference proteome</keyword>
<proteinExistence type="predicted"/>
<evidence type="ECO:0000313" key="2">
    <source>
        <dbReference type="EMBL" id="KAK4293108.1"/>
    </source>
</evidence>
<comment type="caution">
    <text evidence="2">The sequence shown here is derived from an EMBL/GenBank/DDBJ whole genome shotgun (WGS) entry which is preliminary data.</text>
</comment>
<dbReference type="AlphaFoldDB" id="A0AAE1NP61"/>
<accession>A0AAE1NP61</accession>
<feature type="compositionally biased region" description="Basic and acidic residues" evidence="1">
    <location>
        <begin position="52"/>
        <end position="76"/>
    </location>
</feature>
<name>A0AAE1NP61_9EUCA</name>
<dbReference type="Proteomes" id="UP001292094">
    <property type="component" value="Unassembled WGS sequence"/>
</dbReference>
<feature type="compositionally biased region" description="Basic and acidic residues" evidence="1">
    <location>
        <begin position="1"/>
        <end position="19"/>
    </location>
</feature>
<evidence type="ECO:0000256" key="1">
    <source>
        <dbReference type="SAM" id="MobiDB-lite"/>
    </source>
</evidence>
<evidence type="ECO:0000313" key="3">
    <source>
        <dbReference type="Proteomes" id="UP001292094"/>
    </source>
</evidence>
<organism evidence="2 3">
    <name type="scientific">Petrolisthes manimaculis</name>
    <dbReference type="NCBI Taxonomy" id="1843537"/>
    <lineage>
        <taxon>Eukaryota</taxon>
        <taxon>Metazoa</taxon>
        <taxon>Ecdysozoa</taxon>
        <taxon>Arthropoda</taxon>
        <taxon>Crustacea</taxon>
        <taxon>Multicrustacea</taxon>
        <taxon>Malacostraca</taxon>
        <taxon>Eumalacostraca</taxon>
        <taxon>Eucarida</taxon>
        <taxon>Decapoda</taxon>
        <taxon>Pleocyemata</taxon>
        <taxon>Anomura</taxon>
        <taxon>Galatheoidea</taxon>
        <taxon>Porcellanidae</taxon>
        <taxon>Petrolisthes</taxon>
    </lineage>
</organism>
<sequence length="100" mass="11859">MDERRARWMRGDGVTEKRASSPHGHNNLLHEFPAWDETEEERDETEDEQTDGIEKGYHDRKGDRTATKQKRTEMGQRRNRQTYRRDRDGGKKGVNSDWGQ</sequence>
<gene>
    <name evidence="2" type="ORF">Pmani_034179</name>
</gene>
<protein>
    <submittedName>
        <fullName evidence="2">Uncharacterized protein</fullName>
    </submittedName>
</protein>
<reference evidence="2" key="1">
    <citation type="submission" date="2023-11" db="EMBL/GenBank/DDBJ databases">
        <title>Genome assemblies of two species of porcelain crab, Petrolisthes cinctipes and Petrolisthes manimaculis (Anomura: Porcellanidae).</title>
        <authorList>
            <person name="Angst P."/>
        </authorList>
    </citation>
    <scope>NUCLEOTIDE SEQUENCE</scope>
    <source>
        <strain evidence="2">PB745_02</strain>
        <tissue evidence="2">Gill</tissue>
    </source>
</reference>